<evidence type="ECO:0000313" key="3">
    <source>
        <dbReference type="EMBL" id="ABM77798.1"/>
    </source>
</evidence>
<dbReference type="EMBL" id="CP000554">
    <property type="protein sequence ID" value="ABM77798.1"/>
    <property type="molecule type" value="Genomic_DNA"/>
</dbReference>
<evidence type="ECO:0000313" key="4">
    <source>
        <dbReference type="Proteomes" id="UP000002274"/>
    </source>
</evidence>
<name>A2C8I8_PROM3</name>
<evidence type="ECO:0000256" key="1">
    <source>
        <dbReference type="SAM" id="MobiDB-lite"/>
    </source>
</evidence>
<feature type="signal peptide" evidence="2">
    <location>
        <begin position="1"/>
        <end position="26"/>
    </location>
</feature>
<feature type="region of interest" description="Disordered" evidence="1">
    <location>
        <begin position="217"/>
        <end position="243"/>
    </location>
</feature>
<proteinExistence type="predicted"/>
<dbReference type="Proteomes" id="UP000002274">
    <property type="component" value="Chromosome"/>
</dbReference>
<protein>
    <submittedName>
        <fullName evidence="3">Uncharacterized protein</fullName>
    </submittedName>
</protein>
<dbReference type="HOGENOM" id="CLU_1229365_0_0_3"/>
<organism evidence="3 4">
    <name type="scientific">Prochlorococcus marinus (strain MIT 9303)</name>
    <dbReference type="NCBI Taxonomy" id="59922"/>
    <lineage>
        <taxon>Bacteria</taxon>
        <taxon>Bacillati</taxon>
        <taxon>Cyanobacteriota</taxon>
        <taxon>Cyanophyceae</taxon>
        <taxon>Synechococcales</taxon>
        <taxon>Prochlorococcaceae</taxon>
        <taxon>Prochlorococcus</taxon>
    </lineage>
</organism>
<sequence length="243" mass="26519">MANRRFFLGAVSFLATSAFNLLPAFAGSYQALCGGSKCTVNVNSEFISSPYGSIPVSRVTSWGGGGDSSTSVGTGVATTILFGGIGLLGFLAKNHDYQFTINGYDVDGRKTSMQIQFKNSKPAKRFMNEIPVVTGLGMGQRRTAAEIRAIESGQVIEPGPMNRDRSLYPKKENRCAVVLSEYDCNYDLYLEANPSIKVWAEANPDLAKKERIRLKAIDNNKDKMPNKSSGSFELDPVNKYKSQ</sequence>
<feature type="chain" id="PRO_5002642637" evidence="2">
    <location>
        <begin position="27"/>
        <end position="243"/>
    </location>
</feature>
<dbReference type="AlphaFoldDB" id="A2C8I8"/>
<dbReference type="KEGG" id="pmf:P9303_10491"/>
<reference evidence="3 4" key="1">
    <citation type="journal article" date="2007" name="PLoS Genet.">
        <title>Patterns and implications of gene gain and loss in the evolution of Prochlorococcus.</title>
        <authorList>
            <person name="Kettler G.C."/>
            <person name="Martiny A.C."/>
            <person name="Huang K."/>
            <person name="Zucker J."/>
            <person name="Coleman M.L."/>
            <person name="Rodrigue S."/>
            <person name="Chen F."/>
            <person name="Lapidus A."/>
            <person name="Ferriera S."/>
            <person name="Johnson J."/>
            <person name="Steglich C."/>
            <person name="Church G.M."/>
            <person name="Richardson P."/>
            <person name="Chisholm S.W."/>
        </authorList>
    </citation>
    <scope>NUCLEOTIDE SEQUENCE [LARGE SCALE GENOMIC DNA]</scope>
    <source>
        <strain evidence="3 4">MIT 9303</strain>
    </source>
</reference>
<gene>
    <name evidence="3" type="ordered locus">P9303_10491</name>
</gene>
<keyword evidence="2" id="KW-0732">Signal</keyword>
<accession>A2C8I8</accession>
<evidence type="ECO:0000256" key="2">
    <source>
        <dbReference type="SAM" id="SignalP"/>
    </source>
</evidence>